<keyword evidence="1" id="KW-0812">Transmembrane</keyword>
<evidence type="ECO:0000313" key="4">
    <source>
        <dbReference type="Proteomes" id="UP001301958"/>
    </source>
</evidence>
<protein>
    <submittedName>
        <fullName evidence="3">Uncharacterized protein</fullName>
    </submittedName>
</protein>
<reference evidence="3" key="2">
    <citation type="submission" date="2023-05" db="EMBL/GenBank/DDBJ databases">
        <authorList>
            <consortium name="Lawrence Berkeley National Laboratory"/>
            <person name="Steindorff A."/>
            <person name="Hensen N."/>
            <person name="Bonometti L."/>
            <person name="Westerberg I."/>
            <person name="Brannstrom I.O."/>
            <person name="Guillou S."/>
            <person name="Cros-Aarteil S."/>
            <person name="Calhoun S."/>
            <person name="Haridas S."/>
            <person name="Kuo A."/>
            <person name="Mondo S."/>
            <person name="Pangilinan J."/>
            <person name="Riley R."/>
            <person name="Labutti K."/>
            <person name="Andreopoulos B."/>
            <person name="Lipzen A."/>
            <person name="Chen C."/>
            <person name="Yanf M."/>
            <person name="Daum C."/>
            <person name="Ng V."/>
            <person name="Clum A."/>
            <person name="Ohm R."/>
            <person name="Martin F."/>
            <person name="Silar P."/>
            <person name="Natvig D."/>
            <person name="Lalanne C."/>
            <person name="Gautier V."/>
            <person name="Ament-Velasquez S.L."/>
            <person name="Kruys A."/>
            <person name="Hutchinson M.I."/>
            <person name="Powell A.J."/>
            <person name="Barry K."/>
            <person name="Miller A.N."/>
            <person name="Grigoriev I.V."/>
            <person name="Debuchy R."/>
            <person name="Gladieux P."/>
            <person name="Thoren M.H."/>
            <person name="Johannesson H."/>
        </authorList>
    </citation>
    <scope>NUCLEOTIDE SEQUENCE</scope>
    <source>
        <strain evidence="3">CBS 990.96</strain>
    </source>
</reference>
<dbReference type="Proteomes" id="UP001301958">
    <property type="component" value="Unassembled WGS sequence"/>
</dbReference>
<feature type="transmembrane region" description="Helical" evidence="1">
    <location>
        <begin position="35"/>
        <end position="58"/>
    </location>
</feature>
<name>A0AAN7BPH9_9PEZI</name>
<feature type="signal peptide" evidence="2">
    <location>
        <begin position="1"/>
        <end position="22"/>
    </location>
</feature>
<reference evidence="3" key="1">
    <citation type="journal article" date="2023" name="Mol. Phylogenet. Evol.">
        <title>Genome-scale phylogeny and comparative genomics of the fungal order Sordariales.</title>
        <authorList>
            <person name="Hensen N."/>
            <person name="Bonometti L."/>
            <person name="Westerberg I."/>
            <person name="Brannstrom I.O."/>
            <person name="Guillou S."/>
            <person name="Cros-Aarteil S."/>
            <person name="Calhoun S."/>
            <person name="Haridas S."/>
            <person name="Kuo A."/>
            <person name="Mondo S."/>
            <person name="Pangilinan J."/>
            <person name="Riley R."/>
            <person name="LaButti K."/>
            <person name="Andreopoulos B."/>
            <person name="Lipzen A."/>
            <person name="Chen C."/>
            <person name="Yan M."/>
            <person name="Daum C."/>
            <person name="Ng V."/>
            <person name="Clum A."/>
            <person name="Steindorff A."/>
            <person name="Ohm R.A."/>
            <person name="Martin F."/>
            <person name="Silar P."/>
            <person name="Natvig D.O."/>
            <person name="Lalanne C."/>
            <person name="Gautier V."/>
            <person name="Ament-Velasquez S.L."/>
            <person name="Kruys A."/>
            <person name="Hutchinson M.I."/>
            <person name="Powell A.J."/>
            <person name="Barry K."/>
            <person name="Miller A.N."/>
            <person name="Grigoriev I.V."/>
            <person name="Debuchy R."/>
            <person name="Gladieux P."/>
            <person name="Hiltunen Thoren M."/>
            <person name="Johannesson H."/>
        </authorList>
    </citation>
    <scope>NUCLEOTIDE SEQUENCE</scope>
    <source>
        <strain evidence="3">CBS 990.96</strain>
    </source>
</reference>
<gene>
    <name evidence="3" type="ORF">QBC38DRAFT_199799</name>
</gene>
<keyword evidence="2" id="KW-0732">Signal</keyword>
<organism evidence="3 4">
    <name type="scientific">Podospora fimiseda</name>
    <dbReference type="NCBI Taxonomy" id="252190"/>
    <lineage>
        <taxon>Eukaryota</taxon>
        <taxon>Fungi</taxon>
        <taxon>Dikarya</taxon>
        <taxon>Ascomycota</taxon>
        <taxon>Pezizomycotina</taxon>
        <taxon>Sordariomycetes</taxon>
        <taxon>Sordariomycetidae</taxon>
        <taxon>Sordariales</taxon>
        <taxon>Podosporaceae</taxon>
        <taxon>Podospora</taxon>
    </lineage>
</organism>
<sequence length="79" mass="8717">MALLGNLVVLVVSLQFLSWQSAVVCVQNCPTNPSINQVIILLSLSPLSLSYVSCLIYTSKREKEEEKMSQSASDMAFHL</sequence>
<comment type="caution">
    <text evidence="3">The sequence shown here is derived from an EMBL/GenBank/DDBJ whole genome shotgun (WGS) entry which is preliminary data.</text>
</comment>
<evidence type="ECO:0000313" key="3">
    <source>
        <dbReference type="EMBL" id="KAK4227154.1"/>
    </source>
</evidence>
<keyword evidence="1" id="KW-1133">Transmembrane helix</keyword>
<keyword evidence="1" id="KW-0472">Membrane</keyword>
<dbReference type="AlphaFoldDB" id="A0AAN7BPH9"/>
<proteinExistence type="predicted"/>
<dbReference type="EMBL" id="MU865335">
    <property type="protein sequence ID" value="KAK4227154.1"/>
    <property type="molecule type" value="Genomic_DNA"/>
</dbReference>
<evidence type="ECO:0000256" key="1">
    <source>
        <dbReference type="SAM" id="Phobius"/>
    </source>
</evidence>
<keyword evidence="4" id="KW-1185">Reference proteome</keyword>
<accession>A0AAN7BPH9</accession>
<feature type="chain" id="PRO_5042904132" evidence="2">
    <location>
        <begin position="23"/>
        <end position="79"/>
    </location>
</feature>
<evidence type="ECO:0000256" key="2">
    <source>
        <dbReference type="SAM" id="SignalP"/>
    </source>
</evidence>